<dbReference type="InterPro" id="IPR001461">
    <property type="entry name" value="Aspartic_peptidase_A1"/>
</dbReference>
<evidence type="ECO:0000256" key="2">
    <source>
        <dbReference type="ARBA" id="ARBA00007447"/>
    </source>
</evidence>
<feature type="active site" evidence="8">
    <location>
        <position position="233"/>
    </location>
</feature>
<dbReference type="AlphaFoldDB" id="A0AAD4L1Y3"/>
<name>A0AAD4L1Y3_9EURO</name>
<comment type="caution">
    <text evidence="12">The sequence shown here is derived from an EMBL/GenBank/DDBJ whole genome shotgun (WGS) entry which is preliminary data.</text>
</comment>
<evidence type="ECO:0000256" key="1">
    <source>
        <dbReference type="ARBA" id="ARBA00004609"/>
    </source>
</evidence>
<keyword evidence="3" id="KW-0325">Glycoprotein</keyword>
<proteinExistence type="inferred from homology"/>
<evidence type="ECO:0000256" key="3">
    <source>
        <dbReference type="ARBA" id="ARBA00022622"/>
    </source>
</evidence>
<dbReference type="InterPro" id="IPR021109">
    <property type="entry name" value="Peptidase_aspartic_dom_sf"/>
</dbReference>
<dbReference type="Gene3D" id="2.40.70.10">
    <property type="entry name" value="Acid Proteases"/>
    <property type="match status" value="2"/>
</dbReference>
<protein>
    <submittedName>
        <fullName evidence="12">Aspartic peptidase domain-containing protein</fullName>
    </submittedName>
</protein>
<evidence type="ECO:0000313" key="13">
    <source>
        <dbReference type="Proteomes" id="UP001201262"/>
    </source>
</evidence>
<dbReference type="PROSITE" id="PS51767">
    <property type="entry name" value="PEPTIDASE_A1"/>
    <property type="match status" value="1"/>
</dbReference>
<dbReference type="InterPro" id="IPR033876">
    <property type="entry name" value="SAP-like"/>
</dbReference>
<keyword evidence="3" id="KW-0336">GPI-anchor</keyword>
<dbReference type="PRINTS" id="PR00792">
    <property type="entry name" value="PEPSIN"/>
</dbReference>
<reference evidence="12" key="1">
    <citation type="submission" date="2021-12" db="EMBL/GenBank/DDBJ databases">
        <title>Convergent genome expansion in fungi linked to evolution of root-endophyte symbiosis.</title>
        <authorList>
            <consortium name="DOE Joint Genome Institute"/>
            <person name="Ke Y.-H."/>
            <person name="Bonito G."/>
            <person name="Liao H.-L."/>
            <person name="Looney B."/>
            <person name="Rojas-Flechas A."/>
            <person name="Nash J."/>
            <person name="Hameed K."/>
            <person name="Schadt C."/>
            <person name="Martin F."/>
            <person name="Crous P.W."/>
            <person name="Miettinen O."/>
            <person name="Magnuson J.K."/>
            <person name="Labbe J."/>
            <person name="Jacobson D."/>
            <person name="Doktycz M.J."/>
            <person name="Veneault-Fourrey C."/>
            <person name="Kuo A."/>
            <person name="Mondo S."/>
            <person name="Calhoun S."/>
            <person name="Riley R."/>
            <person name="Ohm R."/>
            <person name="LaButti K."/>
            <person name="Andreopoulos B."/>
            <person name="Pangilinan J."/>
            <person name="Nolan M."/>
            <person name="Tritt A."/>
            <person name="Clum A."/>
            <person name="Lipzen A."/>
            <person name="Daum C."/>
            <person name="Barry K."/>
            <person name="Grigoriev I.V."/>
            <person name="Vilgalys R."/>
        </authorList>
    </citation>
    <scope>NUCLEOTIDE SEQUENCE</scope>
    <source>
        <strain evidence="12">PMI_201</strain>
    </source>
</reference>
<sequence>RAVSRRSSGTTTVPLQNAYVEYLVEVSVGTPPQKIQSQLDTGSSDLWFPTASQCPDTTTCPYGYFTPSKSSTFAEVAPNEFNITYGDGSGAIGDYFNDTLTIAGTTVKDFTMAVAREVTGEPVIGSVMGVSYPALDASNKGVTYPNYPQALVNSGFINTVAYSLWLDDLAANTGSILFAGVDKAKFCGALEVVDVQPYQGGIYAFYVTLNSISYTTGSGTSTIASTASLALLDSGTSLTAVPQDVLQTIVSQFPTAQYDSQYSVYVVPCSAGQQAGHFTFTFGNKAIRVDLSEYVLQENEQGSCRLGFQASPDDTYILGDTFLRSAYVVYDLVNNQIGLASSSFNGGESDVVAFPSYGAHIPQLTGSCSSTTTTST</sequence>
<dbReference type="GO" id="GO:0098552">
    <property type="term" value="C:side of membrane"/>
    <property type="evidence" value="ECO:0007669"/>
    <property type="project" value="UniProtKB-KW"/>
</dbReference>
<feature type="non-terminal residue" evidence="12">
    <location>
        <position position="1"/>
    </location>
</feature>
<evidence type="ECO:0000256" key="10">
    <source>
        <dbReference type="RuleBase" id="RU000454"/>
    </source>
</evidence>
<dbReference type="SUPFAM" id="SSF50630">
    <property type="entry name" value="Acid proteases"/>
    <property type="match status" value="1"/>
</dbReference>
<dbReference type="RefSeq" id="XP_046078280.1">
    <property type="nucleotide sequence ID" value="XM_046210029.1"/>
</dbReference>
<dbReference type="GO" id="GO:0004190">
    <property type="term" value="F:aspartic-type endopeptidase activity"/>
    <property type="evidence" value="ECO:0007669"/>
    <property type="project" value="UniProtKB-KW"/>
</dbReference>
<evidence type="ECO:0000256" key="8">
    <source>
        <dbReference type="PIRSR" id="PIRSR601461-1"/>
    </source>
</evidence>
<organism evidence="12 13">
    <name type="scientific">Talaromyces proteolyticus</name>
    <dbReference type="NCBI Taxonomy" id="1131652"/>
    <lineage>
        <taxon>Eukaryota</taxon>
        <taxon>Fungi</taxon>
        <taxon>Dikarya</taxon>
        <taxon>Ascomycota</taxon>
        <taxon>Pezizomycotina</taxon>
        <taxon>Eurotiomycetes</taxon>
        <taxon>Eurotiomycetidae</taxon>
        <taxon>Eurotiales</taxon>
        <taxon>Trichocomaceae</taxon>
        <taxon>Talaromyces</taxon>
        <taxon>Talaromyces sect. Bacilispori</taxon>
    </lineage>
</organism>
<gene>
    <name evidence="12" type="ORF">BGW36DRAFT_256681</name>
</gene>
<dbReference type="InterPro" id="IPR001969">
    <property type="entry name" value="Aspartic_peptidase_AS"/>
</dbReference>
<accession>A0AAD4L1Y3</accession>
<evidence type="ECO:0000256" key="5">
    <source>
        <dbReference type="ARBA" id="ARBA00022729"/>
    </source>
</evidence>
<keyword evidence="6 10" id="KW-0064">Aspartyl protease</keyword>
<feature type="disulfide bond" evidence="9">
    <location>
        <begin position="54"/>
        <end position="60"/>
    </location>
</feature>
<keyword evidence="3" id="KW-0449">Lipoprotein</keyword>
<dbReference type="EMBL" id="JAJTJA010000001">
    <property type="protein sequence ID" value="KAH8705659.1"/>
    <property type="molecule type" value="Genomic_DNA"/>
</dbReference>
<comment type="subcellular location">
    <subcellularLocation>
        <location evidence="1">Cell membrane</location>
        <topology evidence="1">Lipid-anchor</topology>
        <topology evidence="1">GPI-anchor</topology>
    </subcellularLocation>
</comment>
<dbReference type="PANTHER" id="PTHR47966:SF65">
    <property type="entry name" value="ASPARTIC-TYPE ENDOPEPTIDASE"/>
    <property type="match status" value="1"/>
</dbReference>
<keyword evidence="7 10" id="KW-0378">Hydrolase</keyword>
<dbReference type="PANTHER" id="PTHR47966">
    <property type="entry name" value="BETA-SITE APP-CLEAVING ENZYME, ISOFORM A-RELATED"/>
    <property type="match status" value="1"/>
</dbReference>
<dbReference type="Proteomes" id="UP001201262">
    <property type="component" value="Unassembled WGS sequence"/>
</dbReference>
<evidence type="ECO:0000259" key="11">
    <source>
        <dbReference type="PROSITE" id="PS51767"/>
    </source>
</evidence>
<evidence type="ECO:0000256" key="7">
    <source>
        <dbReference type="ARBA" id="ARBA00022801"/>
    </source>
</evidence>
<evidence type="ECO:0000256" key="4">
    <source>
        <dbReference type="ARBA" id="ARBA00022670"/>
    </source>
</evidence>
<feature type="disulfide bond" evidence="9">
    <location>
        <begin position="269"/>
        <end position="304"/>
    </location>
</feature>
<dbReference type="Pfam" id="PF00026">
    <property type="entry name" value="Asp"/>
    <property type="match status" value="1"/>
</dbReference>
<feature type="domain" description="Peptidase A1" evidence="11">
    <location>
        <begin position="22"/>
        <end position="340"/>
    </location>
</feature>
<dbReference type="GO" id="GO:0006508">
    <property type="term" value="P:proteolysis"/>
    <property type="evidence" value="ECO:0007669"/>
    <property type="project" value="UniProtKB-KW"/>
</dbReference>
<keyword evidence="9" id="KW-1015">Disulfide bond</keyword>
<dbReference type="GeneID" id="70240316"/>
<dbReference type="CDD" id="cd05474">
    <property type="entry name" value="SAP_like"/>
    <property type="match status" value="1"/>
</dbReference>
<evidence type="ECO:0000256" key="9">
    <source>
        <dbReference type="PIRSR" id="PIRSR601461-2"/>
    </source>
</evidence>
<evidence type="ECO:0000256" key="6">
    <source>
        <dbReference type="ARBA" id="ARBA00022750"/>
    </source>
</evidence>
<feature type="active site" evidence="8">
    <location>
        <position position="40"/>
    </location>
</feature>
<keyword evidence="3" id="KW-0472">Membrane</keyword>
<keyword evidence="4 10" id="KW-0645">Protease</keyword>
<keyword evidence="13" id="KW-1185">Reference proteome</keyword>
<dbReference type="PROSITE" id="PS00141">
    <property type="entry name" value="ASP_PROTEASE"/>
    <property type="match status" value="1"/>
</dbReference>
<comment type="similarity">
    <text evidence="2 10">Belongs to the peptidase A1 family.</text>
</comment>
<evidence type="ECO:0000313" key="12">
    <source>
        <dbReference type="EMBL" id="KAH8705659.1"/>
    </source>
</evidence>
<dbReference type="GO" id="GO:0005886">
    <property type="term" value="C:plasma membrane"/>
    <property type="evidence" value="ECO:0007669"/>
    <property type="project" value="UniProtKB-SubCell"/>
</dbReference>
<dbReference type="InterPro" id="IPR033121">
    <property type="entry name" value="PEPTIDASE_A1"/>
</dbReference>
<keyword evidence="5" id="KW-0732">Signal</keyword>
<feature type="non-terminal residue" evidence="12">
    <location>
        <position position="376"/>
    </location>
</feature>